<name>A0A1E3T2Y3_9MYCO</name>
<keyword evidence="5" id="KW-1185">Reference proteome</keyword>
<dbReference type="Pfam" id="PF00106">
    <property type="entry name" value="adh_short"/>
    <property type="match status" value="1"/>
</dbReference>
<evidence type="ECO:0000313" key="5">
    <source>
        <dbReference type="Proteomes" id="UP000094224"/>
    </source>
</evidence>
<evidence type="ECO:0000313" key="4">
    <source>
        <dbReference type="EMBL" id="ODR08203.1"/>
    </source>
</evidence>
<gene>
    <name evidence="4" type="ORF">BHQ21_07265</name>
</gene>
<comment type="similarity">
    <text evidence="1 3">Belongs to the short-chain dehydrogenases/reductases (SDR) family.</text>
</comment>
<dbReference type="Proteomes" id="UP000094224">
    <property type="component" value="Unassembled WGS sequence"/>
</dbReference>
<dbReference type="NCBIfam" id="NF004521">
    <property type="entry name" value="PRK05866.1"/>
    <property type="match status" value="1"/>
</dbReference>
<accession>A0A1E3T2Y3</accession>
<dbReference type="InterPro" id="IPR002347">
    <property type="entry name" value="SDR_fam"/>
</dbReference>
<reference evidence="5" key="1">
    <citation type="submission" date="2016-09" db="EMBL/GenBank/DDBJ databases">
        <authorList>
            <person name="Greninger A.L."/>
            <person name="Jerome K.R."/>
            <person name="Mcnair B."/>
            <person name="Wallis C."/>
            <person name="Fang F."/>
        </authorList>
    </citation>
    <scope>NUCLEOTIDE SEQUENCE [LARGE SCALE GENOMIC DNA]</scope>
    <source>
        <strain evidence="5">BC1_M4</strain>
    </source>
</reference>
<comment type="caution">
    <text evidence="4">The sequence shown here is derived from an EMBL/GenBank/DDBJ whole genome shotgun (WGS) entry which is preliminary data.</text>
</comment>
<dbReference type="AlphaFoldDB" id="A0A1E3T2Y3"/>
<dbReference type="CDD" id="cd05233">
    <property type="entry name" value="SDR_c"/>
    <property type="match status" value="1"/>
</dbReference>
<dbReference type="Gene3D" id="3.40.50.720">
    <property type="entry name" value="NAD(P)-binding Rossmann-like Domain"/>
    <property type="match status" value="1"/>
</dbReference>
<proteinExistence type="inferred from homology"/>
<dbReference type="GO" id="GO:0016491">
    <property type="term" value="F:oxidoreductase activity"/>
    <property type="evidence" value="ECO:0007669"/>
    <property type="project" value="UniProtKB-KW"/>
</dbReference>
<dbReference type="GO" id="GO:0016020">
    <property type="term" value="C:membrane"/>
    <property type="evidence" value="ECO:0007669"/>
    <property type="project" value="TreeGrafter"/>
</dbReference>
<organism evidence="4 5">
    <name type="scientific">Mycobacterium sherrisii</name>
    <dbReference type="NCBI Taxonomy" id="243061"/>
    <lineage>
        <taxon>Bacteria</taxon>
        <taxon>Bacillati</taxon>
        <taxon>Actinomycetota</taxon>
        <taxon>Actinomycetes</taxon>
        <taxon>Mycobacteriales</taxon>
        <taxon>Mycobacteriaceae</taxon>
        <taxon>Mycobacterium</taxon>
        <taxon>Mycobacterium simiae complex</taxon>
    </lineage>
</organism>
<dbReference type="PRINTS" id="PR00081">
    <property type="entry name" value="GDHRDH"/>
</dbReference>
<dbReference type="PRINTS" id="PR00080">
    <property type="entry name" value="SDRFAMILY"/>
</dbReference>
<evidence type="ECO:0000256" key="1">
    <source>
        <dbReference type="ARBA" id="ARBA00006484"/>
    </source>
</evidence>
<dbReference type="InterPro" id="IPR036291">
    <property type="entry name" value="NAD(P)-bd_dom_sf"/>
</dbReference>
<dbReference type="PANTHER" id="PTHR44196">
    <property type="entry name" value="DEHYDROGENASE/REDUCTASE SDR FAMILY MEMBER 7B"/>
    <property type="match status" value="1"/>
</dbReference>
<evidence type="ECO:0000256" key="2">
    <source>
        <dbReference type="ARBA" id="ARBA00023002"/>
    </source>
</evidence>
<dbReference type="PANTHER" id="PTHR44196:SF1">
    <property type="entry name" value="DEHYDROGENASE_REDUCTASE SDR FAMILY MEMBER 7B"/>
    <property type="match status" value="1"/>
</dbReference>
<dbReference type="OrthoDB" id="9810734at2"/>
<dbReference type="RefSeq" id="WP_069399623.1">
    <property type="nucleotide sequence ID" value="NZ_JACKTB010000017.1"/>
</dbReference>
<sequence length="298" mass="32263">MSKSPLRRLTDQLVLATMRPPMAPQILVNRPAMKPIELAGQRILLTGASSGIGEAAAEQFARHGATVVVVARRGELLDALADRVTAAGNEAVPIPCDLSDMAAVDALVADVQHRLGGIDILINNAGRSIRRPLAESLERWHDVERTMVLNYYAPLRLIRGLAPGMIERGDGHIINVSTWGVLSEASPLFAVYNASKAALSMVSRVVETEWGPRGVHSSTLYYPLVATPMIAPTKAYHGMPALTSEEAAEWMITAARTRPVRIAPRMAIAAKALDTFGPRWVNAVMQRQTLQPNRATDS</sequence>
<dbReference type="EMBL" id="MIHC01000009">
    <property type="protein sequence ID" value="ODR08203.1"/>
    <property type="molecule type" value="Genomic_DNA"/>
</dbReference>
<evidence type="ECO:0000256" key="3">
    <source>
        <dbReference type="RuleBase" id="RU000363"/>
    </source>
</evidence>
<dbReference type="SUPFAM" id="SSF51735">
    <property type="entry name" value="NAD(P)-binding Rossmann-fold domains"/>
    <property type="match status" value="1"/>
</dbReference>
<protein>
    <submittedName>
        <fullName evidence="4">Short-chain dehydrogenase</fullName>
    </submittedName>
</protein>
<keyword evidence="2" id="KW-0560">Oxidoreductase</keyword>
<dbReference type="STRING" id="243061.AWC25_05375"/>